<evidence type="ECO:0000256" key="4">
    <source>
        <dbReference type="PIRSR" id="PIRSR036492-1"/>
    </source>
</evidence>
<dbReference type="GO" id="GO:0004777">
    <property type="term" value="F:succinate-semialdehyde dehydrogenase (NAD+) activity"/>
    <property type="evidence" value="ECO:0007669"/>
    <property type="project" value="TreeGrafter"/>
</dbReference>
<protein>
    <recommendedName>
        <fullName evidence="3">Aldehyde dehydrogenase</fullName>
    </recommendedName>
</protein>
<feature type="active site" evidence="4">
    <location>
        <position position="235"/>
    </location>
</feature>
<dbReference type="GO" id="GO:0006081">
    <property type="term" value="P:aldehyde metabolic process"/>
    <property type="evidence" value="ECO:0007669"/>
    <property type="project" value="InterPro"/>
</dbReference>
<dbReference type="OrthoDB" id="9762913at2"/>
<dbReference type="STRING" id="221109.gene:10734495"/>
<comment type="similarity">
    <text evidence="1 3">Belongs to the aldehyde dehydrogenase family.</text>
</comment>
<keyword evidence="7" id="KW-1185">Reference proteome</keyword>
<dbReference type="RefSeq" id="WP_011066639.1">
    <property type="nucleotide sequence ID" value="NC_004193.1"/>
</dbReference>
<dbReference type="NCBIfam" id="TIGR01780">
    <property type="entry name" value="SSADH"/>
    <property type="match status" value="1"/>
</dbReference>
<dbReference type="InterPro" id="IPR016160">
    <property type="entry name" value="Ald_DH_CS_CYS"/>
</dbReference>
<dbReference type="PANTHER" id="PTHR43353">
    <property type="entry name" value="SUCCINATE-SEMIALDEHYDE DEHYDROGENASE, MITOCHONDRIAL"/>
    <property type="match status" value="1"/>
</dbReference>
<dbReference type="eggNOG" id="COG1012">
    <property type="taxonomic scope" value="Bacteria"/>
</dbReference>
<dbReference type="Pfam" id="PF00171">
    <property type="entry name" value="Aldedh"/>
    <property type="match status" value="1"/>
</dbReference>
<dbReference type="InterPro" id="IPR010102">
    <property type="entry name" value="Succ_semiAld_DH"/>
</dbReference>
<dbReference type="PhylomeDB" id="Q8EP70"/>
<dbReference type="InterPro" id="IPR015590">
    <property type="entry name" value="Aldehyde_DH_dom"/>
</dbReference>
<dbReference type="GO" id="GO:0009450">
    <property type="term" value="P:gamma-aminobutyric acid catabolic process"/>
    <property type="evidence" value="ECO:0007669"/>
    <property type="project" value="InterPro"/>
</dbReference>
<dbReference type="AlphaFoldDB" id="Q8EP70"/>
<dbReference type="FunFam" id="3.40.605.10:FF:000026">
    <property type="entry name" value="Aldehyde dehydrogenase, putative"/>
    <property type="match status" value="1"/>
</dbReference>
<dbReference type="CDD" id="cd07103">
    <property type="entry name" value="ALDH_F5_SSADH_GabD"/>
    <property type="match status" value="1"/>
</dbReference>
<dbReference type="Gene3D" id="3.40.309.10">
    <property type="entry name" value="Aldehyde Dehydrogenase, Chain A, domain 2"/>
    <property type="match status" value="1"/>
</dbReference>
<organism evidence="6 7">
    <name type="scientific">Oceanobacillus iheyensis (strain DSM 14371 / CIP 107618 / JCM 11309 / KCTC 3954 / HTE831)</name>
    <dbReference type="NCBI Taxonomy" id="221109"/>
    <lineage>
        <taxon>Bacteria</taxon>
        <taxon>Bacillati</taxon>
        <taxon>Bacillota</taxon>
        <taxon>Bacilli</taxon>
        <taxon>Bacillales</taxon>
        <taxon>Bacillaceae</taxon>
        <taxon>Oceanobacillus</taxon>
    </lineage>
</organism>
<name>Q8EP70_OCEIH</name>
<dbReference type="SUPFAM" id="SSF53720">
    <property type="entry name" value="ALDH-like"/>
    <property type="match status" value="1"/>
</dbReference>
<keyword evidence="2 3" id="KW-0560">Oxidoreductase</keyword>
<feature type="active site" evidence="4">
    <location>
        <position position="269"/>
    </location>
</feature>
<dbReference type="HOGENOM" id="CLU_005391_0_1_9"/>
<dbReference type="PANTHER" id="PTHR43353:SF5">
    <property type="entry name" value="SUCCINATE-SEMIALDEHYDE DEHYDROGENASE, MITOCHONDRIAL"/>
    <property type="match status" value="1"/>
</dbReference>
<reference evidence="6 7" key="2">
    <citation type="journal article" date="2002" name="Nucleic Acids Res.">
        <title>Genome sequence of Oceanobacillus iheyensis isolated from the Iheya Ridge and its unexpected adaptive capabilities to extreme environments.</title>
        <authorList>
            <person name="Takami H."/>
            <person name="Takaki Y."/>
            <person name="Uchiyama I."/>
        </authorList>
    </citation>
    <scope>NUCLEOTIDE SEQUENCE [LARGE SCALE GENOMIC DNA]</scope>
    <source>
        <strain evidence="7">DSM 14371 / CIP 107618 / JCM 11309 / KCTC 3954 / HTE831</strain>
    </source>
</reference>
<dbReference type="InterPro" id="IPR012394">
    <property type="entry name" value="Aldehyde_DH_NAD(P)"/>
</dbReference>
<dbReference type="FunFam" id="3.40.605.10:FF:000005">
    <property type="entry name" value="Succinate-semialdehyde dehydrogenase I"/>
    <property type="match status" value="1"/>
</dbReference>
<gene>
    <name evidence="6" type="ordered locus">OB2247</name>
</gene>
<dbReference type="EMBL" id="BA000028">
    <property type="protein sequence ID" value="BAC14203.1"/>
    <property type="molecule type" value="Genomic_DNA"/>
</dbReference>
<dbReference type="Gene3D" id="3.40.605.10">
    <property type="entry name" value="Aldehyde Dehydrogenase, Chain A, domain 1"/>
    <property type="match status" value="1"/>
</dbReference>
<reference evidence="6 7" key="1">
    <citation type="journal article" date="2001" name="FEMS Microbiol. Lett.">
        <title>Oceanobacillus iheyensis gen. nov., sp. nov., a deep-sea extremely halotolerant and alkaliphilic species isolated from a depth of 1050 m on the Iheya Ridge.</title>
        <authorList>
            <person name="Lu J."/>
            <person name="Nogi Y."/>
            <person name="Takami H."/>
        </authorList>
    </citation>
    <scope>NUCLEOTIDE SEQUENCE [LARGE SCALE GENOMIC DNA]</scope>
    <source>
        <strain evidence="7">DSM 14371 / CIP 107618 / JCM 11309 / KCTC 3954 / HTE831</strain>
    </source>
</reference>
<sequence>MVKMQEWIEVTNPATGEVIDRVERGGKVEAREAVDKASEAFNDWSKRTAYERSELLMNWNALITKHQDELAEIMTMEQGKPIKEALGEVQYANNFVSWYAEEGKRLYGETIPASKADKRILVQRQPVGVIAAITPWNFPAAMITRKVAPALAVGCTAVVKPASATPRTAIRLAELAEEAGIPKGVLQVVTGSSGDISDAWMQDSRVRKISFTGSTEVGKILMKKSAETVKKVSLELGGHAPLIVMKDADIEKAAEGATASKFRNAGQTCVCTNRIYVHESIKDEFIKAFERKVRELRVGNGLEEGIDIGPLIDHDALEKVETHIRDAAHKGASIVYGGDKVGDDSLFYKPTILSNVTDNMLCMTEETFGPVAPVTTFSTEEEAVKRANHSPYGLAAYLFTENLATAIRISEQLEYGIVGINDGVPSTAQAPFGGFKESGIGREGGHHGMEEYVEVKYISIQL</sequence>
<evidence type="ECO:0000256" key="1">
    <source>
        <dbReference type="ARBA" id="ARBA00009986"/>
    </source>
</evidence>
<evidence type="ECO:0000256" key="3">
    <source>
        <dbReference type="PIRNR" id="PIRNR036492"/>
    </source>
</evidence>
<evidence type="ECO:0000259" key="5">
    <source>
        <dbReference type="Pfam" id="PF00171"/>
    </source>
</evidence>
<proteinExistence type="inferred from homology"/>
<dbReference type="PIRSF" id="PIRSF036492">
    <property type="entry name" value="ALDH"/>
    <property type="match status" value="1"/>
</dbReference>
<evidence type="ECO:0000256" key="2">
    <source>
        <dbReference type="ARBA" id="ARBA00023002"/>
    </source>
</evidence>
<evidence type="ECO:0000313" key="7">
    <source>
        <dbReference type="Proteomes" id="UP000000822"/>
    </source>
</evidence>
<dbReference type="KEGG" id="oih:OB2247"/>
<dbReference type="InterPro" id="IPR050740">
    <property type="entry name" value="Aldehyde_DH_Superfamily"/>
</dbReference>
<dbReference type="PROSITE" id="PS00070">
    <property type="entry name" value="ALDEHYDE_DEHYDR_CYS"/>
    <property type="match status" value="1"/>
</dbReference>
<feature type="domain" description="Aldehyde dehydrogenase" evidence="5">
    <location>
        <begin position="6"/>
        <end position="458"/>
    </location>
</feature>
<dbReference type="InterPro" id="IPR016161">
    <property type="entry name" value="Ald_DH/histidinol_DH"/>
</dbReference>
<dbReference type="FunFam" id="3.40.309.10:FF:000004">
    <property type="entry name" value="Succinate-semialdehyde dehydrogenase I"/>
    <property type="match status" value="1"/>
</dbReference>
<dbReference type="Proteomes" id="UP000000822">
    <property type="component" value="Chromosome"/>
</dbReference>
<accession>Q8EP70</accession>
<dbReference type="InterPro" id="IPR016162">
    <property type="entry name" value="Ald_DH_N"/>
</dbReference>
<dbReference type="InterPro" id="IPR016163">
    <property type="entry name" value="Ald_DH_C"/>
</dbReference>
<evidence type="ECO:0000313" key="6">
    <source>
        <dbReference type="EMBL" id="BAC14203.1"/>
    </source>
</evidence>